<gene>
    <name evidence="1" type="ORF">H6G59_07735</name>
</gene>
<reference evidence="1 2" key="1">
    <citation type="journal article" date="2020" name="ISME J.">
        <title>Comparative genomics reveals insights into cyanobacterial evolution and habitat adaptation.</title>
        <authorList>
            <person name="Chen M.Y."/>
            <person name="Teng W.K."/>
            <person name="Zhao L."/>
            <person name="Hu C.X."/>
            <person name="Zhou Y.K."/>
            <person name="Han B.P."/>
            <person name="Song L.R."/>
            <person name="Shu W.S."/>
        </authorList>
    </citation>
    <scope>NUCLEOTIDE SEQUENCE [LARGE SCALE GENOMIC DNA]</scope>
    <source>
        <strain evidence="1 2">FACHB-196</strain>
    </source>
</reference>
<dbReference type="RefSeq" id="WP_190713055.1">
    <property type="nucleotide sequence ID" value="NZ_JACJST010000005.1"/>
</dbReference>
<evidence type="ECO:0000313" key="1">
    <source>
        <dbReference type="EMBL" id="MBD2567801.1"/>
    </source>
</evidence>
<dbReference type="EMBL" id="JACJST010000005">
    <property type="protein sequence ID" value="MBD2567801.1"/>
    <property type="molecule type" value="Genomic_DNA"/>
</dbReference>
<proteinExistence type="predicted"/>
<dbReference type="NCBIfam" id="NF045598">
    <property type="entry name" value="asr1405_asl0597"/>
    <property type="match status" value="1"/>
</dbReference>
<accession>A0ABR8FDL9</accession>
<evidence type="ECO:0000313" key="2">
    <source>
        <dbReference type="Proteomes" id="UP000640531"/>
    </source>
</evidence>
<name>A0ABR8FDL9_9NOST</name>
<keyword evidence="2" id="KW-1185">Reference proteome</keyword>
<organism evidence="1 2">
    <name type="scientific">Anabaena lutea FACHB-196</name>
    <dbReference type="NCBI Taxonomy" id="2692881"/>
    <lineage>
        <taxon>Bacteria</taxon>
        <taxon>Bacillati</taxon>
        <taxon>Cyanobacteriota</taxon>
        <taxon>Cyanophyceae</taxon>
        <taxon>Nostocales</taxon>
        <taxon>Nostocaceae</taxon>
        <taxon>Anabaena</taxon>
    </lineage>
</organism>
<dbReference type="InterPro" id="IPR054637">
    <property type="entry name" value="Asr1405_Asl0597-like"/>
</dbReference>
<comment type="caution">
    <text evidence="1">The sequence shown here is derived from an EMBL/GenBank/DDBJ whole genome shotgun (WGS) entry which is preliminary data.</text>
</comment>
<protein>
    <submittedName>
        <fullName evidence="1">Uncharacterized protein</fullName>
    </submittedName>
</protein>
<dbReference type="Proteomes" id="UP000640531">
    <property type="component" value="Unassembled WGS sequence"/>
</dbReference>
<sequence length="85" mass="10099">MKFFSSETGIIQVVEVNWADRWQVYQRLRELDITCGCEINQPLQVEIASTTAAIQLWSVIRQFTASRQELICTLEHCWRIRHQQF</sequence>